<dbReference type="Gene3D" id="3.80.10.10">
    <property type="entry name" value="Ribonuclease Inhibitor"/>
    <property type="match status" value="4"/>
</dbReference>
<dbReference type="InterPro" id="IPR032675">
    <property type="entry name" value="LRR_dom_sf"/>
</dbReference>
<proteinExistence type="predicted"/>
<dbReference type="SMR" id="A2FJJ9"/>
<dbReference type="PANTHER" id="PTHR45661:SF3">
    <property type="entry name" value="IG-LIKE DOMAIN-CONTAINING PROTEIN"/>
    <property type="match status" value="1"/>
</dbReference>
<dbReference type="AlphaFoldDB" id="A2FJJ9"/>
<dbReference type="InterPro" id="IPR026906">
    <property type="entry name" value="LRR_5"/>
</dbReference>
<gene>
    <name evidence="1" type="ORF">TVAG_250970</name>
</gene>
<reference evidence="1" key="2">
    <citation type="journal article" date="2007" name="Science">
        <title>Draft genome sequence of the sexually transmitted pathogen Trichomonas vaginalis.</title>
        <authorList>
            <person name="Carlton J.M."/>
            <person name="Hirt R.P."/>
            <person name="Silva J.C."/>
            <person name="Delcher A.L."/>
            <person name="Schatz M."/>
            <person name="Zhao Q."/>
            <person name="Wortman J.R."/>
            <person name="Bidwell S.L."/>
            <person name="Alsmark U.C.M."/>
            <person name="Besteiro S."/>
            <person name="Sicheritz-Ponten T."/>
            <person name="Noel C.J."/>
            <person name="Dacks J.B."/>
            <person name="Foster P.G."/>
            <person name="Simillion C."/>
            <person name="Van de Peer Y."/>
            <person name="Miranda-Saavedra D."/>
            <person name="Barton G.J."/>
            <person name="Westrop G.D."/>
            <person name="Mueller S."/>
            <person name="Dessi D."/>
            <person name="Fiori P.L."/>
            <person name="Ren Q."/>
            <person name="Paulsen I."/>
            <person name="Zhang H."/>
            <person name="Bastida-Corcuera F.D."/>
            <person name="Simoes-Barbosa A."/>
            <person name="Brown M.T."/>
            <person name="Hayes R.D."/>
            <person name="Mukherjee M."/>
            <person name="Okumura C.Y."/>
            <person name="Schneider R."/>
            <person name="Smith A.J."/>
            <person name="Vanacova S."/>
            <person name="Villalvazo M."/>
            <person name="Haas B.J."/>
            <person name="Pertea M."/>
            <person name="Feldblyum T.V."/>
            <person name="Utterback T.R."/>
            <person name="Shu C.L."/>
            <person name="Osoegawa K."/>
            <person name="de Jong P.J."/>
            <person name="Hrdy I."/>
            <person name="Horvathova L."/>
            <person name="Zubacova Z."/>
            <person name="Dolezal P."/>
            <person name="Malik S.B."/>
            <person name="Logsdon J.M. Jr."/>
            <person name="Henze K."/>
            <person name="Gupta A."/>
            <person name="Wang C.C."/>
            <person name="Dunne R.L."/>
            <person name="Upcroft J.A."/>
            <person name="Upcroft P."/>
            <person name="White O."/>
            <person name="Salzberg S.L."/>
            <person name="Tang P."/>
            <person name="Chiu C.-H."/>
            <person name="Lee Y.-S."/>
            <person name="Embley T.M."/>
            <person name="Coombs G.H."/>
            <person name="Mottram J.C."/>
            <person name="Tachezy J."/>
            <person name="Fraser-Liggett C.M."/>
            <person name="Johnson P.J."/>
        </authorList>
    </citation>
    <scope>NUCLEOTIDE SEQUENCE [LARGE SCALE GENOMIC DNA]</scope>
    <source>
        <strain evidence="1">G3</strain>
    </source>
</reference>
<accession>A2FJJ9</accession>
<dbReference type="Proteomes" id="UP000001542">
    <property type="component" value="Unassembled WGS sequence"/>
</dbReference>
<dbReference type="Pfam" id="PF13306">
    <property type="entry name" value="LRR_5"/>
    <property type="match status" value="5"/>
</dbReference>
<dbReference type="InParanoid" id="A2FJJ9"/>
<dbReference type="SUPFAM" id="SSF52058">
    <property type="entry name" value="L domain-like"/>
    <property type="match status" value="2"/>
</dbReference>
<reference evidence="1" key="1">
    <citation type="submission" date="2006-10" db="EMBL/GenBank/DDBJ databases">
        <authorList>
            <person name="Amadeo P."/>
            <person name="Zhao Q."/>
            <person name="Wortman J."/>
            <person name="Fraser-Liggett C."/>
            <person name="Carlton J."/>
        </authorList>
    </citation>
    <scope>NUCLEOTIDE SEQUENCE</scope>
    <source>
        <strain evidence="1">G3</strain>
    </source>
</reference>
<dbReference type="PANTHER" id="PTHR45661">
    <property type="entry name" value="SURFACE ANTIGEN"/>
    <property type="match status" value="1"/>
</dbReference>
<dbReference type="STRING" id="5722.A2FJJ9"/>
<evidence type="ECO:0000313" key="2">
    <source>
        <dbReference type="Proteomes" id="UP000001542"/>
    </source>
</evidence>
<dbReference type="KEGG" id="tva:4752674"/>
<dbReference type="VEuPathDB" id="TrichDB:TVAG_250970"/>
<keyword evidence="2" id="KW-1185">Reference proteome</keyword>
<sequence length="794" mass="87592">MTLIPDAYYHDPGAVLKDVKMSDPDLIISSSCTEIYDSAFLYSKNTLQSFTFQENPQLTKIGSNAFYSCASLTKIDLSKCSLLQTISTRAFYQCKSVKSLLLPDGLQEILSVAFLGIQISTLTIPSSVKTIGESAFGDISTLLSITFNEGSQLLELTKNAFYKTSLLEFTVPESVNSINGMFINAVITMKKIKVHQNNQYFESDGNAVYTKNFSKIVAFAANSTTSYVINSKVQIIGNATFMRARLSSITIPPSVTVIQSYAFYETINLKEINLPPNITEIPEAWFFNSGLTSITIPDNVTSIESLAFASCNSLTTIVLPEGLEYIGGGAFPSNKNIKIVFPEASSVQLDDQMLIISKDKTYISMCLNSSAISITIPSSVKTIKQRAFMSAKQLTTVICDGTSEVEVIENYAFYLCEQLTSIPSFPKLKQIGEYAFSKTKINSAISFSPYLEKIGQYCFYLAQSISRITFSSTTTALYFNDFCFSGCTSLSSIDLHDCTCNIYFRKNVFSDCSSLSMFNVNDKIKSFDSCCFMNSGLETINFANSYTSFDTLPSMFLKGCTNIEEIIIPTNIEIIGNECFSETSISYISIPDSVTTLSTQCFSGCSQLDHVDISSTSGLTTIMGSIFEGCTSLSYISDFRSSKFVCVNSTIYDVGFSQVYIHAPGCKDRYISFDSRLVTVSEGAFINSRYIELVVFVENSVRIIGRRSFESCIRLEHISIPSSVVSIGSDAFIHCDSLRCGVLFQNKTQPFIELLVSSGLPKSSLRLCSVFSCAVRNCNTFSISFSLFTVFILM</sequence>
<evidence type="ECO:0000313" key="1">
    <source>
        <dbReference type="EMBL" id="EAX94931.1"/>
    </source>
</evidence>
<protein>
    <submittedName>
        <fullName evidence="1">Surface antigen BspA-like</fullName>
    </submittedName>
</protein>
<organism evidence="1 2">
    <name type="scientific">Trichomonas vaginalis (strain ATCC PRA-98 / G3)</name>
    <dbReference type="NCBI Taxonomy" id="412133"/>
    <lineage>
        <taxon>Eukaryota</taxon>
        <taxon>Metamonada</taxon>
        <taxon>Parabasalia</taxon>
        <taxon>Trichomonadida</taxon>
        <taxon>Trichomonadidae</taxon>
        <taxon>Trichomonas</taxon>
    </lineage>
</organism>
<dbReference type="RefSeq" id="XP_001307861.1">
    <property type="nucleotide sequence ID" value="XM_001307860.1"/>
</dbReference>
<dbReference type="VEuPathDB" id="TrichDB:TVAGG3_0328220"/>
<name>A2FJJ9_TRIV3</name>
<dbReference type="InterPro" id="IPR053139">
    <property type="entry name" value="Surface_bspA-like"/>
</dbReference>
<dbReference type="EMBL" id="DS113831">
    <property type="protein sequence ID" value="EAX94931.1"/>
    <property type="molecule type" value="Genomic_DNA"/>
</dbReference>